<feature type="transmembrane region" description="Helical" evidence="1">
    <location>
        <begin position="276"/>
        <end position="297"/>
    </location>
</feature>
<dbReference type="Pfam" id="PF18940">
    <property type="entry name" value="DUF5687"/>
    <property type="match status" value="1"/>
</dbReference>
<feature type="transmembrane region" description="Helical" evidence="1">
    <location>
        <begin position="446"/>
        <end position="466"/>
    </location>
</feature>
<keyword evidence="1" id="KW-0472">Membrane</keyword>
<keyword evidence="3" id="KW-1185">Reference proteome</keyword>
<feature type="transmembrane region" description="Helical" evidence="1">
    <location>
        <begin position="169"/>
        <end position="188"/>
    </location>
</feature>
<evidence type="ECO:0000313" key="3">
    <source>
        <dbReference type="Proteomes" id="UP001252186"/>
    </source>
</evidence>
<feature type="transmembrane region" description="Helical" evidence="1">
    <location>
        <begin position="23"/>
        <end position="51"/>
    </location>
</feature>
<keyword evidence="1" id="KW-1133">Transmembrane helix</keyword>
<evidence type="ECO:0000313" key="2">
    <source>
        <dbReference type="EMBL" id="MDT0553639.1"/>
    </source>
</evidence>
<dbReference type="InterPro" id="IPR043742">
    <property type="entry name" value="DUF5687"/>
</dbReference>
<feature type="transmembrane region" description="Helical" evidence="1">
    <location>
        <begin position="303"/>
        <end position="327"/>
    </location>
</feature>
<dbReference type="EMBL" id="JAVRHV010000005">
    <property type="protein sequence ID" value="MDT0553639.1"/>
    <property type="molecule type" value="Genomic_DNA"/>
</dbReference>
<evidence type="ECO:0000256" key="1">
    <source>
        <dbReference type="SAM" id="Phobius"/>
    </source>
</evidence>
<reference evidence="2 3" key="1">
    <citation type="submission" date="2023-09" db="EMBL/GenBank/DDBJ databases">
        <authorList>
            <person name="Rey-Velasco X."/>
        </authorList>
    </citation>
    <scope>NUCLEOTIDE SEQUENCE [LARGE SCALE GENOMIC DNA]</scope>
    <source>
        <strain evidence="2 3">P050</strain>
    </source>
</reference>
<proteinExistence type="predicted"/>
<feature type="transmembrane region" description="Helical" evidence="1">
    <location>
        <begin position="141"/>
        <end position="162"/>
    </location>
</feature>
<accession>A0ABU2Y610</accession>
<dbReference type="Proteomes" id="UP001252186">
    <property type="component" value="Unassembled WGS sequence"/>
</dbReference>
<feature type="transmembrane region" description="Helical" evidence="1">
    <location>
        <begin position="200"/>
        <end position="221"/>
    </location>
</feature>
<feature type="transmembrane region" description="Helical" evidence="1">
    <location>
        <begin position="422"/>
        <end position="440"/>
    </location>
</feature>
<comment type="caution">
    <text evidence="2">The sequence shown here is derived from an EMBL/GenBank/DDBJ whole genome shotgun (WGS) entry which is preliminary data.</text>
</comment>
<protein>
    <submittedName>
        <fullName evidence="2">DUF5687 family protein</fullName>
    </submittedName>
</protein>
<name>A0ABU2Y610_9FLAO</name>
<gene>
    <name evidence="2" type="ORF">RM519_10315</name>
</gene>
<feature type="transmembrane region" description="Helical" evidence="1">
    <location>
        <begin position="103"/>
        <end position="129"/>
    </location>
</feature>
<organism evidence="2 3">
    <name type="scientific">Urechidicola vernalis</name>
    <dbReference type="NCBI Taxonomy" id="3075600"/>
    <lineage>
        <taxon>Bacteria</taxon>
        <taxon>Pseudomonadati</taxon>
        <taxon>Bacteroidota</taxon>
        <taxon>Flavobacteriia</taxon>
        <taxon>Flavobacteriales</taxon>
        <taxon>Flavobacteriaceae</taxon>
        <taxon>Urechidicola</taxon>
    </lineage>
</organism>
<sequence>MIKHFISLEWKQYFRSSYWQKGLAVKILLGFFAVYMMVSFLSLGIFSFFIIRKTVPDADPLHVVNSYLLFAIMGDLIFRYLMQKLPAMKIKPLLVLPIKKKKLVHYVLAKSAISAFNIFGLFFYVPFAIVLMKEGYSVSGALGWLFAMIVIIQSSNFLNFIINKSNIAFAVLASILGGAVALQYFNIFDLTAISKPLFNAIYETPSLSLIPLILLFTFYFINFKILKSQLFLDGAIKAKVKEVNASDLSWVNSFGEMGPFIKNEMRLIWRNKRTKMVFLMSFLFVLYGLIFFTNPIYEEKMKGFLVFASIFVTGGFVLNYGQFIPAWESAYYKMLMTQNLSYRKYIESKWFLMTAITTVLFILATPYLYFGTKTYLMVAAGAIFNIGINTLVILYAGSFNRKRIELNVSGIGNTQGTSAKQFIIIIPIMGIPIAIFYLFYLTISYHAGLIAIGVFGILGLLLRNYFMDLIAKKYVKNKYAAISAFEEVA</sequence>
<feature type="transmembrane region" description="Helical" evidence="1">
    <location>
        <begin position="348"/>
        <end position="369"/>
    </location>
</feature>
<keyword evidence="1" id="KW-0812">Transmembrane</keyword>
<feature type="transmembrane region" description="Helical" evidence="1">
    <location>
        <begin position="375"/>
        <end position="396"/>
    </location>
</feature>
<dbReference type="RefSeq" id="WP_311593727.1">
    <property type="nucleotide sequence ID" value="NZ_JAVRHV010000005.1"/>
</dbReference>
<feature type="transmembrane region" description="Helical" evidence="1">
    <location>
        <begin position="63"/>
        <end position="82"/>
    </location>
</feature>